<keyword evidence="2" id="KW-1185">Reference proteome</keyword>
<proteinExistence type="predicted"/>
<sequence length="125" mass="14051">MANAEAPTPASHLSAQELLKLGNNGREIPVLNKVWPIVIGTFFGVGSGVFINFQTRRPVFSGIQKHVLLTAGFIGALTYVQKQRDSYLAEKDAVYRHYVELHPEDFPVPERRKIGDILEPWIPVR</sequence>
<organism evidence="1 2">
    <name type="scientific">Mythimna loreyi</name>
    <dbReference type="NCBI Taxonomy" id="667449"/>
    <lineage>
        <taxon>Eukaryota</taxon>
        <taxon>Metazoa</taxon>
        <taxon>Ecdysozoa</taxon>
        <taxon>Arthropoda</taxon>
        <taxon>Hexapoda</taxon>
        <taxon>Insecta</taxon>
        <taxon>Pterygota</taxon>
        <taxon>Neoptera</taxon>
        <taxon>Endopterygota</taxon>
        <taxon>Lepidoptera</taxon>
        <taxon>Glossata</taxon>
        <taxon>Ditrysia</taxon>
        <taxon>Noctuoidea</taxon>
        <taxon>Noctuidae</taxon>
        <taxon>Noctuinae</taxon>
        <taxon>Hadenini</taxon>
        <taxon>Mythimna</taxon>
    </lineage>
</organism>
<evidence type="ECO:0000313" key="2">
    <source>
        <dbReference type="Proteomes" id="UP001231649"/>
    </source>
</evidence>
<dbReference type="EMBL" id="CM056788">
    <property type="protein sequence ID" value="KAJ8730914.1"/>
    <property type="molecule type" value="Genomic_DNA"/>
</dbReference>
<dbReference type="Proteomes" id="UP001231649">
    <property type="component" value="Chromosome 12"/>
</dbReference>
<evidence type="ECO:0000313" key="1">
    <source>
        <dbReference type="EMBL" id="KAJ8730914.1"/>
    </source>
</evidence>
<gene>
    <name evidence="1" type="ORF">PYW08_002327</name>
</gene>
<comment type="caution">
    <text evidence="1">The sequence shown here is derived from an EMBL/GenBank/DDBJ whole genome shotgun (WGS) entry which is preliminary data.</text>
</comment>
<name>A0ACC2R2P3_9NEOP</name>
<protein>
    <submittedName>
        <fullName evidence="1">Uncharacterized protein</fullName>
    </submittedName>
</protein>
<reference evidence="1" key="1">
    <citation type="submission" date="2023-03" db="EMBL/GenBank/DDBJ databases">
        <title>Chromosome-level genomes of two armyworms, Mythimna separata and Mythimna loreyi, provide insights into the biosynthesis and reception of sex pheromones.</title>
        <authorList>
            <person name="Zhao H."/>
        </authorList>
    </citation>
    <scope>NUCLEOTIDE SEQUENCE</scope>
    <source>
        <strain evidence="1">BeijingLab</strain>
    </source>
</reference>
<accession>A0ACC2R2P3</accession>